<evidence type="ECO:0000256" key="2">
    <source>
        <dbReference type="ARBA" id="ARBA00022553"/>
    </source>
</evidence>
<dbReference type="InterPro" id="IPR000648">
    <property type="entry name" value="Oxysterol-bd"/>
</dbReference>
<dbReference type="PANTHER" id="PTHR10972">
    <property type="entry name" value="OXYSTEROL-BINDING PROTEIN-RELATED"/>
    <property type="match status" value="1"/>
</dbReference>
<sequence length="238" mass="27571">MNAIERPKFIPRHRLFFSSSSLQKTKITQIITLGAAYVLFPKTNHKYTWHKVTTTVNNIIVGKLWVDQHGDTEIVGLNSSSGIKCILKYIPYSYFSREAQRRVKGVVIDRNNKVKWVIRGTSDNQIEIAKVRSISGLPDSPEYETGIYGKGVCFRQTAKTLAAQLNEMEEGVAPTDSRHRPDQRLMEVDKWDESNHEKLRLEEKQREKRKQREEEAEAAATRENYGLLFLMRKLFQTK</sequence>
<evidence type="ECO:0000313" key="5">
    <source>
        <dbReference type="Proteomes" id="UP000092460"/>
    </source>
</evidence>
<dbReference type="EMBL" id="JXJN01012456">
    <property type="status" value="NOT_ANNOTATED_CDS"/>
    <property type="molecule type" value="Genomic_DNA"/>
</dbReference>
<dbReference type="EnsemblMetazoa" id="GPPI026502-RA">
    <property type="protein sequence ID" value="GPPI026502-PA"/>
    <property type="gene ID" value="GPPI026502"/>
</dbReference>
<dbReference type="VEuPathDB" id="VectorBase:GPPI026502"/>
<dbReference type="Pfam" id="PF01237">
    <property type="entry name" value="Oxysterol_BP"/>
    <property type="match status" value="1"/>
</dbReference>
<evidence type="ECO:0000313" key="4">
    <source>
        <dbReference type="EnsemblMetazoa" id="GPPI026502-PA"/>
    </source>
</evidence>
<comment type="similarity">
    <text evidence="1">Belongs to the OSBP family.</text>
</comment>
<evidence type="ECO:0000256" key="3">
    <source>
        <dbReference type="SAM" id="MobiDB-lite"/>
    </source>
</evidence>
<dbReference type="EMBL" id="JXJN01012455">
    <property type="status" value="NOT_ANNOTATED_CDS"/>
    <property type="molecule type" value="Genomic_DNA"/>
</dbReference>
<dbReference type="InterPro" id="IPR037239">
    <property type="entry name" value="OSBP_sf"/>
</dbReference>
<name>A0A1B0BDE1_9MUSC</name>
<keyword evidence="5" id="KW-1185">Reference proteome</keyword>
<dbReference type="AlphaFoldDB" id="A0A1B0BDE1"/>
<dbReference type="GO" id="GO:0005829">
    <property type="term" value="C:cytosol"/>
    <property type="evidence" value="ECO:0007669"/>
    <property type="project" value="TreeGrafter"/>
</dbReference>
<feature type="compositionally biased region" description="Basic and acidic residues" evidence="3">
    <location>
        <begin position="176"/>
        <end position="213"/>
    </location>
</feature>
<dbReference type="GO" id="GO:0005886">
    <property type="term" value="C:plasma membrane"/>
    <property type="evidence" value="ECO:0007669"/>
    <property type="project" value="TreeGrafter"/>
</dbReference>
<reference evidence="4" key="2">
    <citation type="submission" date="2020-05" db="UniProtKB">
        <authorList>
            <consortium name="EnsemblMetazoa"/>
        </authorList>
    </citation>
    <scope>IDENTIFICATION</scope>
    <source>
        <strain evidence="4">IAEA</strain>
    </source>
</reference>
<dbReference type="SUPFAM" id="SSF144000">
    <property type="entry name" value="Oxysterol-binding protein-like"/>
    <property type="match status" value="1"/>
</dbReference>
<feature type="region of interest" description="Disordered" evidence="3">
    <location>
        <begin position="169"/>
        <end position="219"/>
    </location>
</feature>
<evidence type="ECO:0000256" key="1">
    <source>
        <dbReference type="ARBA" id="ARBA00008842"/>
    </source>
</evidence>
<keyword evidence="2" id="KW-0597">Phosphoprotein</keyword>
<reference evidence="5" key="1">
    <citation type="submission" date="2015-01" db="EMBL/GenBank/DDBJ databases">
        <authorList>
            <person name="Aksoy S."/>
            <person name="Warren W."/>
            <person name="Wilson R.K."/>
        </authorList>
    </citation>
    <scope>NUCLEOTIDE SEQUENCE [LARGE SCALE GENOMIC DNA]</scope>
    <source>
        <strain evidence="5">IAEA</strain>
    </source>
</reference>
<organism evidence="4 5">
    <name type="scientific">Glossina palpalis gambiensis</name>
    <dbReference type="NCBI Taxonomy" id="67801"/>
    <lineage>
        <taxon>Eukaryota</taxon>
        <taxon>Metazoa</taxon>
        <taxon>Ecdysozoa</taxon>
        <taxon>Arthropoda</taxon>
        <taxon>Hexapoda</taxon>
        <taxon>Insecta</taxon>
        <taxon>Pterygota</taxon>
        <taxon>Neoptera</taxon>
        <taxon>Endopterygota</taxon>
        <taxon>Diptera</taxon>
        <taxon>Brachycera</taxon>
        <taxon>Muscomorpha</taxon>
        <taxon>Hippoboscoidea</taxon>
        <taxon>Glossinidae</taxon>
        <taxon>Glossina</taxon>
    </lineage>
</organism>
<dbReference type="PANTHER" id="PTHR10972:SF205">
    <property type="entry name" value="OXYSTEROL-BINDING PROTEIN 1"/>
    <property type="match status" value="1"/>
</dbReference>
<dbReference type="GO" id="GO:0097038">
    <property type="term" value="C:perinuclear endoplasmic reticulum"/>
    <property type="evidence" value="ECO:0007669"/>
    <property type="project" value="TreeGrafter"/>
</dbReference>
<dbReference type="GO" id="GO:0032934">
    <property type="term" value="F:sterol binding"/>
    <property type="evidence" value="ECO:0007669"/>
    <property type="project" value="TreeGrafter"/>
</dbReference>
<proteinExistence type="inferred from homology"/>
<accession>A0A1B0BDE1</accession>
<dbReference type="STRING" id="67801.A0A1B0BDE1"/>
<protein>
    <submittedName>
        <fullName evidence="4">Uncharacterized protein</fullName>
    </submittedName>
</protein>
<dbReference type="EMBL" id="JXJN01012454">
    <property type="status" value="NOT_ANNOTATED_CDS"/>
    <property type="molecule type" value="Genomic_DNA"/>
</dbReference>
<dbReference type="Gene3D" id="2.40.160.120">
    <property type="match status" value="1"/>
</dbReference>
<dbReference type="Proteomes" id="UP000092460">
    <property type="component" value="Unassembled WGS sequence"/>
</dbReference>